<reference evidence="1 2" key="1">
    <citation type="submission" date="2018-11" db="EMBL/GenBank/DDBJ databases">
        <authorList>
            <consortium name="Pathogen Informatics"/>
        </authorList>
    </citation>
    <scope>NUCLEOTIDE SEQUENCE [LARGE SCALE GENOMIC DNA]</scope>
    <source>
        <strain>Denwood</strain>
        <strain evidence="2">Zambia</strain>
    </source>
</reference>
<accession>A0A183P2X3</accession>
<evidence type="ECO:0000313" key="1">
    <source>
        <dbReference type="EMBL" id="VDP46083.1"/>
    </source>
</evidence>
<dbReference type="AlphaFoldDB" id="A0A183P2X3"/>
<gene>
    <name evidence="1" type="ORF">SMTD_LOCUS8709</name>
</gene>
<organism evidence="1 2">
    <name type="scientific">Schistosoma mattheei</name>
    <dbReference type="NCBI Taxonomy" id="31246"/>
    <lineage>
        <taxon>Eukaryota</taxon>
        <taxon>Metazoa</taxon>
        <taxon>Spiralia</taxon>
        <taxon>Lophotrochozoa</taxon>
        <taxon>Platyhelminthes</taxon>
        <taxon>Trematoda</taxon>
        <taxon>Digenea</taxon>
        <taxon>Strigeidida</taxon>
        <taxon>Schistosomatoidea</taxon>
        <taxon>Schistosomatidae</taxon>
        <taxon>Schistosoma</taxon>
    </lineage>
</organism>
<name>A0A183P2X3_9TREM</name>
<dbReference type="EMBL" id="UZAL01029121">
    <property type="protein sequence ID" value="VDP46083.1"/>
    <property type="molecule type" value="Genomic_DNA"/>
</dbReference>
<keyword evidence="2" id="KW-1185">Reference proteome</keyword>
<dbReference type="STRING" id="31246.A0A183P2X3"/>
<evidence type="ECO:0000313" key="2">
    <source>
        <dbReference type="Proteomes" id="UP000269396"/>
    </source>
</evidence>
<sequence length="87" mass="10018">MFVDLSHQVLPWETLNVSYIQLIRKDKFAVVMFQCIFEVTRKFTINTSILFVPILFSGKPYLFFFDLQSCLRLGPALVVTGCPTPQV</sequence>
<dbReference type="Proteomes" id="UP000269396">
    <property type="component" value="Unassembled WGS sequence"/>
</dbReference>
<protein>
    <submittedName>
        <fullName evidence="1">Uncharacterized protein</fullName>
    </submittedName>
</protein>
<proteinExistence type="predicted"/>